<evidence type="ECO:0000256" key="1">
    <source>
        <dbReference type="SAM" id="MobiDB-lite"/>
    </source>
</evidence>
<sequence>MYQRALTGHEKALGPNRQAEGGKGDVSASTVQIFCLM</sequence>
<keyword evidence="3" id="KW-1185">Reference proteome</keyword>
<dbReference type="EMBL" id="SOSA01000101">
    <property type="protein sequence ID" value="THC96740.1"/>
    <property type="molecule type" value="Genomic_DNA"/>
</dbReference>
<protein>
    <submittedName>
        <fullName evidence="2">Uncharacterized protein</fullName>
    </submittedName>
</protein>
<accession>A0A4S3JMT1</accession>
<feature type="region of interest" description="Disordered" evidence="1">
    <location>
        <begin position="1"/>
        <end position="25"/>
    </location>
</feature>
<comment type="caution">
    <text evidence="2">The sequence shown here is derived from an EMBL/GenBank/DDBJ whole genome shotgun (WGS) entry which is preliminary data.</text>
</comment>
<evidence type="ECO:0000313" key="3">
    <source>
        <dbReference type="Proteomes" id="UP000308092"/>
    </source>
</evidence>
<evidence type="ECO:0000313" key="2">
    <source>
        <dbReference type="EMBL" id="THC96740.1"/>
    </source>
</evidence>
<reference evidence="2 3" key="1">
    <citation type="submission" date="2019-03" db="EMBL/GenBank/DDBJ databases">
        <title>The genome sequence of a newly discovered highly antifungal drug resistant Aspergillus species, Aspergillus tanneri NIH 1004.</title>
        <authorList>
            <person name="Mounaud S."/>
            <person name="Singh I."/>
            <person name="Joardar V."/>
            <person name="Pakala S."/>
            <person name="Pakala S."/>
            <person name="Venepally P."/>
            <person name="Hoover J."/>
            <person name="Nierman W."/>
            <person name="Chung J."/>
            <person name="Losada L."/>
        </authorList>
    </citation>
    <scope>NUCLEOTIDE SEQUENCE [LARGE SCALE GENOMIC DNA]</scope>
    <source>
        <strain evidence="2 3">NIH1004</strain>
    </source>
</reference>
<dbReference type="VEuPathDB" id="FungiDB:EYZ11_003798"/>
<dbReference type="AlphaFoldDB" id="A0A4S3JMT1"/>
<name>A0A4S3JMT1_9EURO</name>
<gene>
    <name evidence="2" type="ORF">EYZ11_003798</name>
</gene>
<proteinExistence type="predicted"/>
<dbReference type="Proteomes" id="UP000308092">
    <property type="component" value="Unassembled WGS sequence"/>
</dbReference>
<organism evidence="2 3">
    <name type="scientific">Aspergillus tanneri</name>
    <dbReference type="NCBI Taxonomy" id="1220188"/>
    <lineage>
        <taxon>Eukaryota</taxon>
        <taxon>Fungi</taxon>
        <taxon>Dikarya</taxon>
        <taxon>Ascomycota</taxon>
        <taxon>Pezizomycotina</taxon>
        <taxon>Eurotiomycetes</taxon>
        <taxon>Eurotiomycetidae</taxon>
        <taxon>Eurotiales</taxon>
        <taxon>Aspergillaceae</taxon>
        <taxon>Aspergillus</taxon>
        <taxon>Aspergillus subgen. Circumdati</taxon>
    </lineage>
</organism>